<dbReference type="Proteomes" id="UP000288805">
    <property type="component" value="Unassembled WGS sequence"/>
</dbReference>
<gene>
    <name evidence="2" type="primary">PCMP-H5_3</name>
    <name evidence="2" type="ORF">CK203_114911</name>
</gene>
<feature type="transmembrane region" description="Helical" evidence="1">
    <location>
        <begin position="139"/>
        <end position="162"/>
    </location>
</feature>
<keyword evidence="1" id="KW-0812">Transmembrane</keyword>
<dbReference type="AlphaFoldDB" id="A0A438C4T9"/>
<dbReference type="InterPro" id="IPR011990">
    <property type="entry name" value="TPR-like_helical_dom_sf"/>
</dbReference>
<name>A0A438C4T9_VITVI</name>
<evidence type="ECO:0000313" key="2">
    <source>
        <dbReference type="EMBL" id="RVW18260.1"/>
    </source>
</evidence>
<comment type="caution">
    <text evidence="2">The sequence shown here is derived from an EMBL/GenBank/DDBJ whole genome shotgun (WGS) entry which is preliminary data.</text>
</comment>
<accession>A0A438C4T9</accession>
<reference evidence="2 3" key="1">
    <citation type="journal article" date="2018" name="PLoS Genet.">
        <title>Population sequencing reveals clonal diversity and ancestral inbreeding in the grapevine cultivar Chardonnay.</title>
        <authorList>
            <person name="Roach M.J."/>
            <person name="Johnson D.L."/>
            <person name="Bohlmann J."/>
            <person name="van Vuuren H.J."/>
            <person name="Jones S.J."/>
            <person name="Pretorius I.S."/>
            <person name="Schmidt S.A."/>
            <person name="Borneman A.R."/>
        </authorList>
    </citation>
    <scope>NUCLEOTIDE SEQUENCE [LARGE SCALE GENOMIC DNA]</scope>
    <source>
        <strain evidence="3">cv. Chardonnay</strain>
        <tissue evidence="2">Leaf</tissue>
    </source>
</reference>
<dbReference type="EMBL" id="QGNW01002540">
    <property type="protein sequence ID" value="RVW18260.1"/>
    <property type="molecule type" value="Genomic_DNA"/>
</dbReference>
<keyword evidence="1" id="KW-1133">Transmembrane helix</keyword>
<dbReference type="Gene3D" id="1.25.40.10">
    <property type="entry name" value="Tetratricopeptide repeat domain"/>
    <property type="match status" value="1"/>
</dbReference>
<evidence type="ECO:0000313" key="3">
    <source>
        <dbReference type="Proteomes" id="UP000288805"/>
    </source>
</evidence>
<organism evidence="2 3">
    <name type="scientific">Vitis vinifera</name>
    <name type="common">Grape</name>
    <dbReference type="NCBI Taxonomy" id="29760"/>
    <lineage>
        <taxon>Eukaryota</taxon>
        <taxon>Viridiplantae</taxon>
        <taxon>Streptophyta</taxon>
        <taxon>Embryophyta</taxon>
        <taxon>Tracheophyta</taxon>
        <taxon>Spermatophyta</taxon>
        <taxon>Magnoliopsida</taxon>
        <taxon>eudicotyledons</taxon>
        <taxon>Gunneridae</taxon>
        <taxon>Pentapetalae</taxon>
        <taxon>rosids</taxon>
        <taxon>Vitales</taxon>
        <taxon>Vitaceae</taxon>
        <taxon>Viteae</taxon>
        <taxon>Vitis</taxon>
    </lineage>
</organism>
<protein>
    <submittedName>
        <fullName evidence="2">Pentatricopeptide repeat-containing protein</fullName>
    </submittedName>
</protein>
<proteinExistence type="predicted"/>
<keyword evidence="1" id="KW-0472">Membrane</keyword>
<sequence length="196" mass="22427">MTISSSWLAKAKIVSLLREFDLTTVNLETGDSWAYAVNRFGFRWHGLEHIIRYILQGGNKERGFTLFLDLLKSGIWLNKFTFSGVLSAYVDHAVKELCKQVHGYMMRIGFDPSSFVVSMLVHRMVNLMRLFNFLRQVSIFDFPLCVLILGLTSNGLVAALLACRKTNESEECNSDRGQMDNYRFHSKGGWVENCHC</sequence>
<evidence type="ECO:0000256" key="1">
    <source>
        <dbReference type="SAM" id="Phobius"/>
    </source>
</evidence>